<gene>
    <name evidence="2" type="ORF">SE17_33895</name>
</gene>
<dbReference type="Proteomes" id="UP000050509">
    <property type="component" value="Unassembled WGS sequence"/>
</dbReference>
<feature type="transmembrane region" description="Helical" evidence="1">
    <location>
        <begin position="154"/>
        <end position="172"/>
    </location>
</feature>
<dbReference type="AlphaFoldDB" id="A0A0P9D9L6"/>
<accession>A0A0P9D9L6</accession>
<keyword evidence="1" id="KW-0812">Transmembrane</keyword>
<keyword evidence="3" id="KW-1185">Reference proteome</keyword>
<feature type="transmembrane region" description="Helical" evidence="1">
    <location>
        <begin position="81"/>
        <end position="99"/>
    </location>
</feature>
<dbReference type="EMBL" id="LJCR01002118">
    <property type="protein sequence ID" value="KPV49212.1"/>
    <property type="molecule type" value="Genomic_DNA"/>
</dbReference>
<sequence length="175" mass="18061">PRSARLGAACSGWPPAAPCGARSGFRRCARRGTFCWRWAACWALPAAIGLGPFGAERSLGAAGAEAGLDAPTTALVRFARLARGAALLAALSVAVLPAFDGSSVPPALAGRATSAIMPWAGLAIIAGLFVVFALVLRQISVLTPRMTLPGALRWCWRWALPLALAGAVYLAVVTR</sequence>
<comment type="caution">
    <text evidence="2">The sequence shown here is derived from an EMBL/GenBank/DDBJ whole genome shotgun (WGS) entry which is preliminary data.</text>
</comment>
<proteinExistence type="predicted"/>
<evidence type="ECO:0000313" key="3">
    <source>
        <dbReference type="Proteomes" id="UP000050509"/>
    </source>
</evidence>
<reference evidence="2 3" key="1">
    <citation type="submission" date="2015-09" db="EMBL/GenBank/DDBJ databases">
        <title>Draft genome sequence of Kouleothrix aurantiaca JCM 19913.</title>
        <authorList>
            <person name="Hemp J."/>
        </authorList>
    </citation>
    <scope>NUCLEOTIDE SEQUENCE [LARGE SCALE GENOMIC DNA]</scope>
    <source>
        <strain evidence="2 3">COM-B</strain>
    </source>
</reference>
<evidence type="ECO:0000256" key="1">
    <source>
        <dbReference type="SAM" id="Phobius"/>
    </source>
</evidence>
<organism evidence="2 3">
    <name type="scientific">Kouleothrix aurantiaca</name>
    <dbReference type="NCBI Taxonomy" id="186479"/>
    <lineage>
        <taxon>Bacteria</taxon>
        <taxon>Bacillati</taxon>
        <taxon>Chloroflexota</taxon>
        <taxon>Chloroflexia</taxon>
        <taxon>Chloroflexales</taxon>
        <taxon>Roseiflexineae</taxon>
        <taxon>Roseiflexaceae</taxon>
        <taxon>Kouleothrix</taxon>
    </lineage>
</organism>
<name>A0A0P9D9L6_9CHLR</name>
<keyword evidence="1" id="KW-0472">Membrane</keyword>
<evidence type="ECO:0000313" key="2">
    <source>
        <dbReference type="EMBL" id="KPV49212.1"/>
    </source>
</evidence>
<feature type="transmembrane region" description="Helical" evidence="1">
    <location>
        <begin position="119"/>
        <end position="142"/>
    </location>
</feature>
<keyword evidence="1" id="KW-1133">Transmembrane helix</keyword>
<feature type="non-terminal residue" evidence="2">
    <location>
        <position position="1"/>
    </location>
</feature>
<protein>
    <submittedName>
        <fullName evidence="2">Uncharacterized protein</fullName>
    </submittedName>
</protein>